<dbReference type="Proteomes" id="UP000663852">
    <property type="component" value="Unassembled WGS sequence"/>
</dbReference>
<feature type="region of interest" description="Disordered" evidence="1">
    <location>
        <begin position="483"/>
        <end position="526"/>
    </location>
</feature>
<feature type="compositionally biased region" description="Basic and acidic residues" evidence="1">
    <location>
        <begin position="53"/>
        <end position="63"/>
    </location>
</feature>
<gene>
    <name evidence="2" type="ORF">EDS130_LOCUS18003</name>
</gene>
<feature type="compositionally biased region" description="Basic and acidic residues" evidence="1">
    <location>
        <begin position="738"/>
        <end position="747"/>
    </location>
</feature>
<dbReference type="EMBL" id="CAJNOJ010000082">
    <property type="protein sequence ID" value="CAF1062705.1"/>
    <property type="molecule type" value="Genomic_DNA"/>
</dbReference>
<proteinExistence type="predicted"/>
<comment type="caution">
    <text evidence="2">The sequence shown here is derived from an EMBL/GenBank/DDBJ whole genome shotgun (WGS) entry which is preliminary data.</text>
</comment>
<feature type="region of interest" description="Disordered" evidence="1">
    <location>
        <begin position="163"/>
        <end position="205"/>
    </location>
</feature>
<dbReference type="OrthoDB" id="10012673at2759"/>
<dbReference type="AlphaFoldDB" id="A0A814L8N7"/>
<feature type="region of interest" description="Disordered" evidence="1">
    <location>
        <begin position="738"/>
        <end position="788"/>
    </location>
</feature>
<organism evidence="2 3">
    <name type="scientific">Adineta ricciae</name>
    <name type="common">Rotifer</name>
    <dbReference type="NCBI Taxonomy" id="249248"/>
    <lineage>
        <taxon>Eukaryota</taxon>
        <taxon>Metazoa</taxon>
        <taxon>Spiralia</taxon>
        <taxon>Gnathifera</taxon>
        <taxon>Rotifera</taxon>
        <taxon>Eurotatoria</taxon>
        <taxon>Bdelloidea</taxon>
        <taxon>Adinetida</taxon>
        <taxon>Adinetidae</taxon>
        <taxon>Adineta</taxon>
    </lineage>
</organism>
<feature type="compositionally biased region" description="Polar residues" evidence="1">
    <location>
        <begin position="279"/>
        <end position="304"/>
    </location>
</feature>
<feature type="compositionally biased region" description="Basic and acidic residues" evidence="1">
    <location>
        <begin position="515"/>
        <end position="526"/>
    </location>
</feature>
<feature type="region of interest" description="Disordered" evidence="1">
    <location>
        <begin position="240"/>
        <end position="261"/>
    </location>
</feature>
<feature type="region of interest" description="Disordered" evidence="1">
    <location>
        <begin position="36"/>
        <end position="70"/>
    </location>
</feature>
<sequence length="857" mass="97599">MTVVQTYVENQAKVSLSRRIATYISSMNLTKIFRRHHHHHHHDTRESTSPVRKPLERSSDNHDHHRYNRPFSYHIPKTEQSSTKAINIIPYRIGLSSDSSLVNNASAHDNDEIIRLPMKNGKDYKNRRYSSQLNANKRWLFRSMETLDGWKGKVFAQKVRTISNSSQSRSRSVENLADKNSKENMLANSNGSKIKHQRAPSPNRSIETITNRVMHSMGIHRKSAASIPNITRSPALTIQKQSSSTHFLNGHYPTQRQSNNEMNPSAILDFREISSLGFSQSRSPLTNDQENMSLSPSEDNPNHMNSDRDENDDITSDLSFIVNGHDNNGIDETHDPWDFSISWIDSLKEQQSPHRKIQFYENLIKLLEQDTLNIDELLVLRKILAKIWPTDESTSTAASDFNNPINCLDSKLSGTKSLHAPNQIKRRSKLSTLTHHTAQRCSTILEKTPLVYEALHEQKSGHKTIPASLLVAAKAKPCVIENNASSNPSSSNFDPSYPQHLNPFHDETDVTPPDSSKETNQHNHESIRRYFERLTLLETIYEKLNIESNRTSANPQISKSENITQKRYSFEKHKEEMIDHSYPSVSSNKPDTNKTIPSRIFEMNVDGNGSISSRKSSIKRRAPTAPHISQNNEHHSKTPPMFTLSSADVNDATTKLSQETIIPIQIQSHKDKTSNQISLTERVSSPAYNLAASCDDDGHIFVYDVTPTQTLKHSNDEQLSATSPKRAERIQEWLSTCDTREQSDRQHAASPTTQVKIRCTAKPIHHRSPSPPRYHESNHFPLNNDEVEPGRFRTSLKIHLETNEMTHPSTRTASATSKPYPQPSPTHMEEPDTSDYRYFERNTLSPSFLRDHQAVYL</sequence>
<accession>A0A814L8N7</accession>
<feature type="compositionally biased region" description="Low complexity" evidence="1">
    <location>
        <begin position="483"/>
        <end position="492"/>
    </location>
</feature>
<protein>
    <submittedName>
        <fullName evidence="2">Uncharacterized protein</fullName>
    </submittedName>
</protein>
<evidence type="ECO:0000313" key="3">
    <source>
        <dbReference type="Proteomes" id="UP000663852"/>
    </source>
</evidence>
<feature type="region of interest" description="Disordered" evidence="1">
    <location>
        <begin position="802"/>
        <end position="833"/>
    </location>
</feature>
<feature type="region of interest" description="Disordered" evidence="1">
    <location>
        <begin position="279"/>
        <end position="314"/>
    </location>
</feature>
<name>A0A814L8N7_ADIRI</name>
<evidence type="ECO:0000313" key="2">
    <source>
        <dbReference type="EMBL" id="CAF1062705.1"/>
    </source>
</evidence>
<feature type="region of interest" description="Disordered" evidence="1">
    <location>
        <begin position="604"/>
        <end position="640"/>
    </location>
</feature>
<reference evidence="2" key="1">
    <citation type="submission" date="2021-02" db="EMBL/GenBank/DDBJ databases">
        <authorList>
            <person name="Nowell W R."/>
        </authorList>
    </citation>
    <scope>NUCLEOTIDE SEQUENCE</scope>
</reference>
<feature type="compositionally biased region" description="Polar residues" evidence="1">
    <location>
        <begin position="805"/>
        <end position="819"/>
    </location>
</feature>
<evidence type="ECO:0000256" key="1">
    <source>
        <dbReference type="SAM" id="MobiDB-lite"/>
    </source>
</evidence>